<comment type="caution">
    <text evidence="3">The sequence shown here is derived from an EMBL/GenBank/DDBJ whole genome shotgun (WGS) entry which is preliminary data.</text>
</comment>
<dbReference type="Pfam" id="PF14111">
    <property type="entry name" value="DUF4283"/>
    <property type="match status" value="1"/>
</dbReference>
<organism evidence="3 4">
    <name type="scientific">Hibiscus sabdariffa</name>
    <name type="common">roselle</name>
    <dbReference type="NCBI Taxonomy" id="183260"/>
    <lineage>
        <taxon>Eukaryota</taxon>
        <taxon>Viridiplantae</taxon>
        <taxon>Streptophyta</taxon>
        <taxon>Embryophyta</taxon>
        <taxon>Tracheophyta</taxon>
        <taxon>Spermatophyta</taxon>
        <taxon>Magnoliopsida</taxon>
        <taxon>eudicotyledons</taxon>
        <taxon>Gunneridae</taxon>
        <taxon>Pentapetalae</taxon>
        <taxon>rosids</taxon>
        <taxon>malvids</taxon>
        <taxon>Malvales</taxon>
        <taxon>Malvaceae</taxon>
        <taxon>Malvoideae</taxon>
        <taxon>Hibiscus</taxon>
    </lineage>
</organism>
<evidence type="ECO:0000259" key="2">
    <source>
        <dbReference type="Pfam" id="PF14111"/>
    </source>
</evidence>
<feature type="region of interest" description="Disordered" evidence="1">
    <location>
        <begin position="1"/>
        <end position="37"/>
    </location>
</feature>
<evidence type="ECO:0000313" key="4">
    <source>
        <dbReference type="Proteomes" id="UP001472677"/>
    </source>
</evidence>
<dbReference type="PANTHER" id="PTHR31286:SF99">
    <property type="entry name" value="DUF4283 DOMAIN-CONTAINING PROTEIN"/>
    <property type="match status" value="1"/>
</dbReference>
<dbReference type="InterPro" id="IPR040256">
    <property type="entry name" value="At4g02000-like"/>
</dbReference>
<feature type="domain" description="DUF4283" evidence="2">
    <location>
        <begin position="71"/>
        <end position="141"/>
    </location>
</feature>
<keyword evidence="4" id="KW-1185">Reference proteome</keyword>
<name>A0ABR2F911_9ROSI</name>
<evidence type="ECO:0000313" key="3">
    <source>
        <dbReference type="EMBL" id="KAK8574825.1"/>
    </source>
</evidence>
<proteinExistence type="predicted"/>
<evidence type="ECO:0000256" key="1">
    <source>
        <dbReference type="SAM" id="MobiDB-lite"/>
    </source>
</evidence>
<dbReference type="Proteomes" id="UP001472677">
    <property type="component" value="Unassembled WGS sequence"/>
</dbReference>
<protein>
    <recommendedName>
        <fullName evidence="2">DUF4283 domain-containing protein</fullName>
    </recommendedName>
</protein>
<sequence length="353" mass="39259">MIGVFEAAADKPSNPRKHRRFDKEPPDRGGPGNRPTQMDVVVDADGEVIRSTVDGLISIEILDRIQKLAAKSFDQTLVIKLLGRRIGYTTLQNKLLDLWKPQHAFKLMDIDNDYFLVTFKAHSDFLHVLADGPWMMFGHYLTSLPATLYKRSLITAIGECIGPVVKIDYQTDSGRRGRFACLAIKVDLRKPLVSKIIINGIVQLIEYESLPLQPTDQDVSVDAESVAIVTSKTAVDKSLYGPWMVVEPLPRRVPRKQAENNVKGKSVVISKPSSGTHVRNPLTLSDFPILSRNFHKGGSSKSVPPQVVSLDASKHYVVVINENSDLNVQQPMQQASDPPHMQHHLLGEPPDLN</sequence>
<accession>A0ABR2F911</accession>
<dbReference type="PANTHER" id="PTHR31286">
    <property type="entry name" value="GLYCINE-RICH CELL WALL STRUCTURAL PROTEIN 1.8-LIKE"/>
    <property type="match status" value="1"/>
</dbReference>
<feature type="region of interest" description="Disordered" evidence="1">
    <location>
        <begin position="330"/>
        <end position="353"/>
    </location>
</feature>
<reference evidence="3 4" key="1">
    <citation type="journal article" date="2024" name="G3 (Bethesda)">
        <title>Genome assembly of Hibiscus sabdariffa L. provides insights into metabolisms of medicinal natural products.</title>
        <authorList>
            <person name="Kim T."/>
        </authorList>
    </citation>
    <scope>NUCLEOTIDE SEQUENCE [LARGE SCALE GENOMIC DNA]</scope>
    <source>
        <strain evidence="3">TK-2024</strain>
        <tissue evidence="3">Old leaves</tissue>
    </source>
</reference>
<dbReference type="EMBL" id="JBBPBM010000007">
    <property type="protein sequence ID" value="KAK8574825.1"/>
    <property type="molecule type" value="Genomic_DNA"/>
</dbReference>
<gene>
    <name evidence="3" type="ORF">V6N12_062503</name>
</gene>
<dbReference type="InterPro" id="IPR025558">
    <property type="entry name" value="DUF4283"/>
</dbReference>